<feature type="compositionally biased region" description="Polar residues" evidence="1">
    <location>
        <begin position="1756"/>
        <end position="1824"/>
    </location>
</feature>
<feature type="compositionally biased region" description="Basic and acidic residues" evidence="1">
    <location>
        <begin position="2871"/>
        <end position="2886"/>
    </location>
</feature>
<feature type="region of interest" description="Disordered" evidence="1">
    <location>
        <begin position="279"/>
        <end position="320"/>
    </location>
</feature>
<feature type="compositionally biased region" description="Basic and acidic residues" evidence="1">
    <location>
        <begin position="2839"/>
        <end position="2859"/>
    </location>
</feature>
<feature type="region of interest" description="Disordered" evidence="1">
    <location>
        <begin position="2366"/>
        <end position="2411"/>
    </location>
</feature>
<feature type="compositionally biased region" description="Low complexity" evidence="1">
    <location>
        <begin position="713"/>
        <end position="731"/>
    </location>
</feature>
<feature type="compositionally biased region" description="Low complexity" evidence="1">
    <location>
        <begin position="657"/>
        <end position="687"/>
    </location>
</feature>
<feature type="compositionally biased region" description="Basic and acidic residues" evidence="1">
    <location>
        <begin position="2111"/>
        <end position="2123"/>
    </location>
</feature>
<feature type="compositionally biased region" description="Basic and acidic residues" evidence="1">
    <location>
        <begin position="1253"/>
        <end position="1266"/>
    </location>
</feature>
<feature type="region of interest" description="Disordered" evidence="1">
    <location>
        <begin position="527"/>
        <end position="609"/>
    </location>
</feature>
<feature type="region of interest" description="Disordered" evidence="1">
    <location>
        <begin position="1907"/>
        <end position="1981"/>
    </location>
</feature>
<name>A0A0L7KZV6_OPEBR</name>
<accession>A0A0L7KZV6</accession>
<feature type="compositionally biased region" description="Polar residues" evidence="1">
    <location>
        <begin position="1186"/>
        <end position="1199"/>
    </location>
</feature>
<feature type="region of interest" description="Disordered" evidence="1">
    <location>
        <begin position="3477"/>
        <end position="3561"/>
    </location>
</feature>
<feature type="region of interest" description="Disordered" evidence="1">
    <location>
        <begin position="1443"/>
        <end position="1891"/>
    </location>
</feature>
<proteinExistence type="predicted"/>
<feature type="compositionally biased region" description="Basic and acidic residues" evidence="1">
    <location>
        <begin position="579"/>
        <end position="599"/>
    </location>
</feature>
<feature type="compositionally biased region" description="Polar residues" evidence="1">
    <location>
        <begin position="1567"/>
        <end position="1589"/>
    </location>
</feature>
<feature type="compositionally biased region" description="Basic and acidic residues" evidence="1">
    <location>
        <begin position="527"/>
        <end position="543"/>
    </location>
</feature>
<protein>
    <recommendedName>
        <fullName evidence="2">Smoothelin domain-containing protein</fullName>
    </recommendedName>
</protein>
<feature type="region of interest" description="Disordered" evidence="1">
    <location>
        <begin position="3337"/>
        <end position="3356"/>
    </location>
</feature>
<feature type="compositionally biased region" description="Basic and acidic residues" evidence="1">
    <location>
        <begin position="1295"/>
        <end position="1315"/>
    </location>
</feature>
<feature type="compositionally biased region" description="Low complexity" evidence="1">
    <location>
        <begin position="3608"/>
        <end position="3618"/>
    </location>
</feature>
<feature type="compositionally biased region" description="Polar residues" evidence="1">
    <location>
        <begin position="825"/>
        <end position="843"/>
    </location>
</feature>
<feature type="region of interest" description="Disordered" evidence="1">
    <location>
        <begin position="2960"/>
        <end position="3084"/>
    </location>
</feature>
<feature type="region of interest" description="Disordered" evidence="1">
    <location>
        <begin position="3184"/>
        <end position="3267"/>
    </location>
</feature>
<dbReference type="STRING" id="104452.A0A0L7KZV6"/>
<feature type="compositionally biased region" description="Polar residues" evidence="1">
    <location>
        <begin position="3133"/>
        <end position="3147"/>
    </location>
</feature>
<feature type="compositionally biased region" description="Polar residues" evidence="1">
    <location>
        <begin position="2997"/>
        <end position="3017"/>
    </location>
</feature>
<feature type="compositionally biased region" description="Basic and acidic residues" evidence="1">
    <location>
        <begin position="754"/>
        <end position="763"/>
    </location>
</feature>
<feature type="compositionally biased region" description="Basic and acidic residues" evidence="1">
    <location>
        <begin position="1844"/>
        <end position="1862"/>
    </location>
</feature>
<feature type="compositionally biased region" description="Basic and acidic residues" evidence="1">
    <location>
        <begin position="1443"/>
        <end position="1452"/>
    </location>
</feature>
<feature type="compositionally biased region" description="Polar residues" evidence="1">
    <location>
        <begin position="2217"/>
        <end position="2226"/>
    </location>
</feature>
<feature type="region of interest" description="Disordered" evidence="1">
    <location>
        <begin position="477"/>
        <end position="504"/>
    </location>
</feature>
<feature type="region of interest" description="Disordered" evidence="1">
    <location>
        <begin position="2012"/>
        <end position="2353"/>
    </location>
</feature>
<dbReference type="Proteomes" id="UP000037510">
    <property type="component" value="Unassembled WGS sequence"/>
</dbReference>
<feature type="compositionally biased region" description="Polar residues" evidence="1">
    <location>
        <begin position="2124"/>
        <end position="2133"/>
    </location>
</feature>
<evidence type="ECO:0000259" key="2">
    <source>
        <dbReference type="Pfam" id="PF12510"/>
    </source>
</evidence>
<feature type="compositionally biased region" description="Basic and acidic residues" evidence="1">
    <location>
        <begin position="549"/>
        <end position="562"/>
    </location>
</feature>
<feature type="region of interest" description="Disordered" evidence="1">
    <location>
        <begin position="147"/>
        <end position="210"/>
    </location>
</feature>
<reference evidence="3 4" key="1">
    <citation type="journal article" date="2015" name="Genome Biol. Evol.">
        <title>The genome of winter moth (Operophtera brumata) provides a genomic perspective on sexual dimorphism and phenology.</title>
        <authorList>
            <person name="Derks M.F."/>
            <person name="Smit S."/>
            <person name="Salis L."/>
            <person name="Schijlen E."/>
            <person name="Bossers A."/>
            <person name="Mateman C."/>
            <person name="Pijl A.S."/>
            <person name="de Ridder D."/>
            <person name="Groenen M.A."/>
            <person name="Visser M.E."/>
            <person name="Megens H.J."/>
        </authorList>
    </citation>
    <scope>NUCLEOTIDE SEQUENCE [LARGE SCALE GENOMIC DNA]</scope>
    <source>
        <strain evidence="3">WM2013NL</strain>
        <tissue evidence="3">Head and thorax</tissue>
    </source>
</reference>
<dbReference type="EMBL" id="JTDY01003979">
    <property type="protein sequence ID" value="KOB68752.1"/>
    <property type="molecule type" value="Genomic_DNA"/>
</dbReference>
<keyword evidence="4" id="KW-1185">Reference proteome</keyword>
<feature type="compositionally biased region" description="Basic and acidic residues" evidence="1">
    <location>
        <begin position="2787"/>
        <end position="2796"/>
    </location>
</feature>
<feature type="compositionally biased region" description="Polar residues" evidence="1">
    <location>
        <begin position="1700"/>
        <end position="1709"/>
    </location>
</feature>
<feature type="domain" description="Smoothelin" evidence="2">
    <location>
        <begin position="2922"/>
        <end position="2957"/>
    </location>
</feature>
<feature type="compositionally biased region" description="Polar residues" evidence="1">
    <location>
        <begin position="1718"/>
        <end position="1732"/>
    </location>
</feature>
<feature type="compositionally biased region" description="Basic and acidic residues" evidence="1">
    <location>
        <begin position="1468"/>
        <end position="1490"/>
    </location>
</feature>
<feature type="compositionally biased region" description="Polar residues" evidence="1">
    <location>
        <begin position="2242"/>
        <end position="2266"/>
    </location>
</feature>
<feature type="compositionally biased region" description="Basic and acidic residues" evidence="1">
    <location>
        <begin position="1733"/>
        <end position="1755"/>
    </location>
</feature>
<evidence type="ECO:0000313" key="3">
    <source>
        <dbReference type="EMBL" id="KOB68752.1"/>
    </source>
</evidence>
<feature type="region of interest" description="Disordered" evidence="1">
    <location>
        <begin position="3592"/>
        <end position="3618"/>
    </location>
</feature>
<feature type="compositionally biased region" description="Polar residues" evidence="1">
    <location>
        <begin position="1921"/>
        <end position="1934"/>
    </location>
</feature>
<dbReference type="InterPro" id="IPR022189">
    <property type="entry name" value="SMTN"/>
</dbReference>
<feature type="compositionally biased region" description="Polar residues" evidence="1">
    <location>
        <begin position="2963"/>
        <end position="2976"/>
    </location>
</feature>
<feature type="region of interest" description="Disordered" evidence="1">
    <location>
        <begin position="3117"/>
        <end position="3149"/>
    </location>
</feature>
<feature type="compositionally biased region" description="Polar residues" evidence="1">
    <location>
        <begin position="850"/>
        <end position="864"/>
    </location>
</feature>
<feature type="compositionally biased region" description="Basic and acidic residues" evidence="1">
    <location>
        <begin position="783"/>
        <end position="802"/>
    </location>
</feature>
<feature type="compositionally biased region" description="Basic and acidic residues" evidence="1">
    <location>
        <begin position="1100"/>
        <end position="1115"/>
    </location>
</feature>
<feature type="region of interest" description="Disordered" evidence="1">
    <location>
        <begin position="1409"/>
        <end position="1430"/>
    </location>
</feature>
<feature type="compositionally biased region" description="Polar residues" evidence="1">
    <location>
        <begin position="2176"/>
        <end position="2196"/>
    </location>
</feature>
<feature type="compositionally biased region" description="Basic and acidic residues" evidence="1">
    <location>
        <begin position="2981"/>
        <end position="2993"/>
    </location>
</feature>
<evidence type="ECO:0000256" key="1">
    <source>
        <dbReference type="SAM" id="MobiDB-lite"/>
    </source>
</evidence>
<feature type="compositionally biased region" description="Basic and acidic residues" evidence="1">
    <location>
        <begin position="1152"/>
        <end position="1165"/>
    </location>
</feature>
<feature type="compositionally biased region" description="Low complexity" evidence="1">
    <location>
        <begin position="1243"/>
        <end position="1252"/>
    </location>
</feature>
<feature type="region of interest" description="Disordered" evidence="1">
    <location>
        <begin position="2635"/>
        <end position="2695"/>
    </location>
</feature>
<feature type="compositionally biased region" description="Basic and acidic residues" evidence="1">
    <location>
        <begin position="893"/>
        <end position="909"/>
    </location>
</feature>
<feature type="compositionally biased region" description="Basic and acidic residues" evidence="1">
    <location>
        <begin position="494"/>
        <end position="504"/>
    </location>
</feature>
<feature type="compositionally biased region" description="Basic and acidic residues" evidence="1">
    <location>
        <begin position="3244"/>
        <end position="3267"/>
    </location>
</feature>
<feature type="compositionally biased region" description="Basic and acidic residues" evidence="1">
    <location>
        <begin position="2061"/>
        <end position="2094"/>
    </location>
</feature>
<feature type="compositionally biased region" description="Basic and acidic residues" evidence="1">
    <location>
        <begin position="2650"/>
        <end position="2666"/>
    </location>
</feature>
<organism evidence="3 4">
    <name type="scientific">Operophtera brumata</name>
    <name type="common">Winter moth</name>
    <name type="synonym">Phalaena brumata</name>
    <dbReference type="NCBI Taxonomy" id="104452"/>
    <lineage>
        <taxon>Eukaryota</taxon>
        <taxon>Metazoa</taxon>
        <taxon>Ecdysozoa</taxon>
        <taxon>Arthropoda</taxon>
        <taxon>Hexapoda</taxon>
        <taxon>Insecta</taxon>
        <taxon>Pterygota</taxon>
        <taxon>Neoptera</taxon>
        <taxon>Endopterygota</taxon>
        <taxon>Lepidoptera</taxon>
        <taxon>Glossata</taxon>
        <taxon>Ditrysia</taxon>
        <taxon>Geometroidea</taxon>
        <taxon>Geometridae</taxon>
        <taxon>Larentiinae</taxon>
        <taxon>Operophtera</taxon>
    </lineage>
</organism>
<sequence>MSEGDVSLIRDEDLLRRMWQQTEDFGRKKEIRAHMYRLREERLRDLYSPGPTPAKGCEFSSGQAHVNSFADQTFQSMKSKEVRDAGSPPKEFNYRGQDLKELSNAGWNVESEDRTTDDGRTHVKSLNANIEGRYDVEGGRGQFAAVDRQHQAVTEHQDDNTKMRRDETSSNTAAHEHVVRQTDDGSRFSSSISSSNTSSKFQQVSSTVHETPAIQDYDQAKLDTNRNEKVTRITNTENLRSNESQNGELVSRKIDYPDDNTKVIVETRCLPDGTRITSTRREFRVPAQSTSSEYQTRKENKTYSSQQKSDTRESTSKTIRNMADSRTDDNIRDSKTNRHTTDIRTDDNVRDSMTIRNTTESRTDDTIRDTKIIQHTANSQTEDNVCDSKTIQHTTDSRTDDIVDSQRHVDDHDFRRQLREYAIDDDTNSGTQRINRRHETTNKKQIDHLQIDDDDSQTRYETRVKTKVIDRSTNVRDVRDDKTQVSHQTNQRQRYTENFDQNNRHEIMDTYDNRNISNNDVKEIHYVRDTDVSIRNVPRETSEPGRTPKGSDEPVHNSRFTEEPGQNDPRATNESSYKVPKDTNERLHKVSKATEERTHNTTGDTIVRNTKVEEVVEKKTSSDHYQTTYQSDFQQKKVSNDWSPTHQAWASTLRADTPTTTRPSTRASSPGSRTFKSSSSSLRSSVSPDKTLRKPSSRGSSPSKIDRYSPTRSVTSDRYSSTHSSHSVTEVRTNKHLSPERKPPSGRSPAGYSPERKQPDSHQSHRQRPSVSPEKPQRPSASPERKPSYKTPSDGHPRKESPTRAAGLPSGPSQSPERRPYHPTTGKTCPDTSPTSPYRSSISPERKPTVHNSKTLFARTSPSSDRILPDDLKKPETSPESEVGYKQPTPSHEPQDMTKRPSVSPDRKPGYMRPTSASKPTPDPRRPSKPEDGRNSTFEPSLSPDRKHSKTQVKEDHYKFIDEETKLHTHTDKTDSLPRDNAPSPATISLGKDSPDFSESPLPKGSSSPHKETVIVTENDELYGRINKNVELIDLTNKHDKQTKDIHFLKRITNDTPRDKVVLSRETSPTKFGTYNKNKPHDITEKTEVTIMTSTKDFKFDSINRRDKTSPKKVPETTSPTKRSPRDGTSPVKPPTRDTKFKQTTDFISTEKSTEEVYQKVLTKEHSRHLVTPSSSPTRKPKVETEPSTGQSSPTTSVSGFVYFGSPRTEKPLVTDLDDDFEPGTNYPDESEYTRPESLDLTSPSKKPCRSPSPEKRESPTKETLPRKSSLKKPTNFVNPISPIDKPPSSFRVSPTEDKPDYTGHKAVKKEHPTEPKVSSPVKPKPPLTRRETYEDRCRLILGMADTTENITKETNKPDYDKDSTSVSPCGSPVLQEPSLFPNFLNQDKIVNTNVTVFIANEQDELNKTSNIRDHKSKIPYRESSPNKLQDIFSETTQIDSTLQKKEKDRITISETKNQLPGNVAENINRRPTESPERQVKRKPTDDKPTPKVPQTGTPNDYPRGTSPTKLPRLSLSPERQQSLPVRKSPDKTASYNEPKETPKRTVLQIISRDKTITTENTEFDAGSTTENIQDEYTTTSKTAKQQLPRSRVLESPTRQTPTPDHPLSESPLTPHPVDSSPTRGRQSPERTFEPQPHKTPKELCPERRSSNKLRESPEKSPGYMKTTTAISSKYDTSSTTEDVEETYTSKTVDKKHQTTKTSVSPTRKTLQDVPRSVSPTKPSHQTTGVQNKNERSPERKQTKDVQPKSTKPKDSTPSNLPGYMKTTSSTTSKNDITITKNASETMTSETVEQKNPSMRPSGSPTRKVSGPQTTSPTKLTSAQVKEDTSPERKPTSKSVSTPTKDDVTKKPKHLQPKDRSPTRPAIGKTPGYDYPEDTSTTCMTSRNKKSTTELISQLDITSTTEDFQTTTSTAPKIYSSEPTTQPRGKTILSTERKPGPLLVKDTSAKVSQEKPSDKSTLTRPSVSPDRKPSYMKPTASVTSKFEPTIIRDVQEPNMFDAVDHQRKPLLQKSLESQNPEKIQKDKSSLFPKPEEPRRLRTPSPTKKTMKVTEVSTDFLMSEREQEILDRVHKSLRKLSPERKEKSPSREKSPNKTTTSLQDLDILTESVDTHELEKEDISKKNSTIKTGETQSEKPREDKSKKQKIPSKPSQMNVTPNKMASVPTPSKLEKSQESPTKSRGISPRKSLSQSDRPQSPHGARASGIRPRDQVPFTRKSTPATLSTYKVEKLTTDVKKSNGETKQNVVSKITATSKSRIASPQTIRPSEHETKRIPISKGIKENDSSRKETVTRTSSDSNIKPKKTLPQRMKSKPEIKVNDLSSKSPKYQKPIIKEPYSKLPAKPKSATALNTSIDDDDDIIIDVQQSKSSRENSPDRICPTPVNFADDVGTPRFPDEVSEPDDEYRRRSYHTIHETESVVDDIVEICEDEELFVKNTDITSEHDNSLLSVNDKVNKFITKIESVTKPKDTTTTFKDTERRVHSDSIDEKIKTDEYLLSVSEKVNKFAKGPRDTKDSRSPSRKITEEYDRNTIYQDDYTKLSVNDKAHLFVETAENIRIPKVRLAQKVERPVLNNVDDSLKKDDCLLSVSDKVNKFVKTAENFLTETYEVDQKERKIKEQHEKIMKQIFDVDDNETYEVNEHTRTTTSEKPVDNRDDQPKHNKKETTPQAKIQDYGNPKSKPTERTPTVKVTTLRSSEAVKKAKALFENIASTQKTKDVTQTTTKNTKLTDIGVVKKSPKTDSTIVLHPSVEDMSPIATDVDSEVDAAPHTPRSKEQPLSGTPTRPYHAETDEKPRTSPNRLTTQSSDVTRAKSPMRQRVEITTTKTVLSRYPNVPRAESPRHRPESPRHHLESEKPDKVPGYLRPTKTSQIKEETKVVEESEVSSRRGSGKFGVELRKTSIERSTISSERRRSVEHHQPCIEDIFDLDLLEQMLENVVGYEQRRRIRSQIRVVKTQNEHVQTHMYTKTKHTTSAPNPRAPEQRIAKSPERVLKSAPQRTVSPDCQSKTPQRTNPECSQPKEPSAPVLNGHVKEHGKPISASRLRPHSPEKPKSIRSAKSPVRQPSPVKKRTVSPTKMVPKPKSNRFNEYASAYMKKVGLNEADKVKFADNKIKKDTDIKQSYSYETQDRTSQEYTTTKSFTATSERTSSRDIIEIMQVNGKRSPSPDKITGVLCKPQSLERRGYSPVGKALSPEHGVYSPDSKASKRKALSPERRVYSPVNKASEQKALSPERKAYSPVSKTHVPERKAQSPERKAKSPERKTQIPERRVISPAERLYQRTPSPEFKRHKSGTKMETIINTVYDIEKKIPSKPVQEEKPSWVTNRNLKKITSETRTFSSKKMETEKPKYRAKSPSKVISKPIDVITSSYGPGPLDSDGKPLFGIKALRNGATNFQVKGTVIRQEFHSRNGGEPEGTVSVTAYSSQPEELEQLMASQGVEPPSRIHGLSAITTTKKFGGDTGIPMSSVNTREERASLEHFTHRDRKMDSQIDNIDTRRFDNREQLIGDSRRTDSRTTTNNDKTEKRRQERVTEVRKGQKEERREKVERREDKKTIRQSSVKSLTEKFIKTSSNEHSIGSVDDVVVTTSTDRGGAVTTTTRTSRHHGPTSTHQQTSTITHHEPIITTKKTITVITGSQEPVVTRVVTQGPVVTKTVTGHRQGATLTERSFLDSSTKVTGVQDILTRMKNADIVIEDGDSTEDSEARALLNKFLGATVLMAGMQNYVADQPTGKLTVKQVSHIHTPTLASPERENYADSEA</sequence>
<feature type="region of interest" description="Disordered" evidence="1">
    <location>
        <begin position="1100"/>
        <end position="1330"/>
    </location>
</feature>
<feature type="region of interest" description="Disordered" evidence="1">
    <location>
        <begin position="2764"/>
        <end position="2890"/>
    </location>
</feature>
<feature type="compositionally biased region" description="Basic and acidic residues" evidence="1">
    <location>
        <begin position="3477"/>
        <end position="3514"/>
    </location>
</feature>
<feature type="compositionally biased region" description="Basic and acidic residues" evidence="1">
    <location>
        <begin position="867"/>
        <end position="877"/>
    </location>
</feature>
<feature type="compositionally biased region" description="Basic and acidic residues" evidence="1">
    <location>
        <begin position="1825"/>
        <end position="1835"/>
    </location>
</feature>
<feature type="compositionally biased region" description="Basic and acidic residues" evidence="1">
    <location>
        <begin position="2022"/>
        <end position="2039"/>
    </location>
</feature>
<feature type="compositionally biased region" description="Basic and acidic residues" evidence="1">
    <location>
        <begin position="922"/>
        <end position="934"/>
    </location>
</feature>
<feature type="compositionally biased region" description="Basic and acidic residues" evidence="1">
    <location>
        <begin position="1627"/>
        <end position="1659"/>
    </location>
</feature>
<feature type="compositionally biased region" description="Polar residues" evidence="1">
    <location>
        <begin position="2685"/>
        <end position="2695"/>
    </location>
</feature>
<feature type="compositionally biased region" description="Basic and acidic residues" evidence="1">
    <location>
        <begin position="2228"/>
        <end position="2241"/>
    </location>
</feature>
<feature type="compositionally biased region" description="Basic and acidic residues" evidence="1">
    <location>
        <begin position="2267"/>
        <end position="2292"/>
    </location>
</feature>
<gene>
    <name evidence="3" type="ORF">OBRU01_17881</name>
</gene>
<feature type="compositionally biased region" description="Basic and acidic residues" evidence="1">
    <location>
        <begin position="3521"/>
        <end position="3554"/>
    </location>
</feature>
<feature type="compositionally biased region" description="Basic and acidic residues" evidence="1">
    <location>
        <begin position="2134"/>
        <end position="2143"/>
    </location>
</feature>
<evidence type="ECO:0000313" key="4">
    <source>
        <dbReference type="Proteomes" id="UP000037510"/>
    </source>
</evidence>
<comment type="caution">
    <text evidence="3">The sequence shown here is derived from an EMBL/GenBank/DDBJ whole genome shotgun (WGS) entry which is preliminary data.</text>
</comment>
<dbReference type="Pfam" id="PF12510">
    <property type="entry name" value="Smoothelin"/>
    <property type="match status" value="1"/>
</dbReference>
<feature type="compositionally biased region" description="Low complexity" evidence="1">
    <location>
        <begin position="187"/>
        <end position="206"/>
    </location>
</feature>
<feature type="region of interest" description="Disordered" evidence="1">
    <location>
        <begin position="651"/>
        <end position="1013"/>
    </location>
</feature>
<feature type="compositionally biased region" description="Basic and acidic residues" evidence="1">
    <location>
        <begin position="952"/>
        <end position="978"/>
    </location>
</feature>
<feature type="compositionally biased region" description="Basic and acidic residues" evidence="1">
    <location>
        <begin position="147"/>
        <end position="186"/>
    </location>
</feature>
<feature type="compositionally biased region" description="Polar residues" evidence="1">
    <location>
        <begin position="2797"/>
        <end position="2809"/>
    </location>
</feature>